<evidence type="ECO:0000313" key="2">
    <source>
        <dbReference type="Proteomes" id="UP000324222"/>
    </source>
</evidence>
<dbReference type="AlphaFoldDB" id="A0A5B7JAV8"/>
<dbReference type="Proteomes" id="UP000324222">
    <property type="component" value="Unassembled WGS sequence"/>
</dbReference>
<evidence type="ECO:0000313" key="1">
    <source>
        <dbReference type="EMBL" id="MPC93870.1"/>
    </source>
</evidence>
<name>A0A5B7JAV8_PORTR</name>
<comment type="caution">
    <text evidence="1">The sequence shown here is derived from an EMBL/GenBank/DDBJ whole genome shotgun (WGS) entry which is preliminary data.</text>
</comment>
<gene>
    <name evidence="1" type="ORF">E2C01_089015</name>
</gene>
<proteinExistence type="predicted"/>
<organism evidence="1 2">
    <name type="scientific">Portunus trituberculatus</name>
    <name type="common">Swimming crab</name>
    <name type="synonym">Neptunus trituberculatus</name>
    <dbReference type="NCBI Taxonomy" id="210409"/>
    <lineage>
        <taxon>Eukaryota</taxon>
        <taxon>Metazoa</taxon>
        <taxon>Ecdysozoa</taxon>
        <taxon>Arthropoda</taxon>
        <taxon>Crustacea</taxon>
        <taxon>Multicrustacea</taxon>
        <taxon>Malacostraca</taxon>
        <taxon>Eumalacostraca</taxon>
        <taxon>Eucarida</taxon>
        <taxon>Decapoda</taxon>
        <taxon>Pleocyemata</taxon>
        <taxon>Brachyura</taxon>
        <taxon>Eubrachyura</taxon>
        <taxon>Portunoidea</taxon>
        <taxon>Portunidae</taxon>
        <taxon>Portuninae</taxon>
        <taxon>Portunus</taxon>
    </lineage>
</organism>
<protein>
    <submittedName>
        <fullName evidence="1">Uncharacterized protein</fullName>
    </submittedName>
</protein>
<sequence>MERQEIAAKKITEFFAYRFSLLWMSLTDSILSKNGDQGELGVSGRVSVQNLSSYGNGGATQKTTTQ</sequence>
<reference evidence="1 2" key="1">
    <citation type="submission" date="2019-05" db="EMBL/GenBank/DDBJ databases">
        <title>Another draft genome of Portunus trituberculatus and its Hox gene families provides insights of decapod evolution.</title>
        <authorList>
            <person name="Jeong J.-H."/>
            <person name="Song I."/>
            <person name="Kim S."/>
            <person name="Choi T."/>
            <person name="Kim D."/>
            <person name="Ryu S."/>
            <person name="Kim W."/>
        </authorList>
    </citation>
    <scope>NUCLEOTIDE SEQUENCE [LARGE SCALE GENOMIC DNA]</scope>
    <source>
        <tissue evidence="1">Muscle</tissue>
    </source>
</reference>
<dbReference type="EMBL" id="VSRR010096410">
    <property type="protein sequence ID" value="MPC93870.1"/>
    <property type="molecule type" value="Genomic_DNA"/>
</dbReference>
<accession>A0A5B7JAV8</accession>
<keyword evidence="2" id="KW-1185">Reference proteome</keyword>